<gene>
    <name evidence="1" type="ORF">PCOR1329_LOCUS38612</name>
</gene>
<feature type="non-terminal residue" evidence="1">
    <location>
        <position position="178"/>
    </location>
</feature>
<name>A0ABN9TG63_9DINO</name>
<evidence type="ECO:0000313" key="1">
    <source>
        <dbReference type="EMBL" id="CAK0844536.1"/>
    </source>
</evidence>
<keyword evidence="2" id="KW-1185">Reference proteome</keyword>
<evidence type="ECO:0000313" key="2">
    <source>
        <dbReference type="Proteomes" id="UP001189429"/>
    </source>
</evidence>
<sequence>ALGTIDRISISLRSYFLTDCDPAADVIQEAPRLSVWAPIRPRVAGVAVRSEAPANQLALQRPQLRLPRGRASLGSVGTKAMWFHIADVAGTLPALARNEQRGCFRPPAGSNGAPRPATAAELERVALRAVSRAARRLRGLSDLAQRLLDIADCGVVCVVDPNAFRACETSANRMRFDL</sequence>
<comment type="caution">
    <text evidence="1">The sequence shown here is derived from an EMBL/GenBank/DDBJ whole genome shotgun (WGS) entry which is preliminary data.</text>
</comment>
<protein>
    <submittedName>
        <fullName evidence="1">Uncharacterized protein</fullName>
    </submittedName>
</protein>
<dbReference type="EMBL" id="CAUYUJ010014671">
    <property type="protein sequence ID" value="CAK0844536.1"/>
    <property type="molecule type" value="Genomic_DNA"/>
</dbReference>
<feature type="non-terminal residue" evidence="1">
    <location>
        <position position="1"/>
    </location>
</feature>
<organism evidence="1 2">
    <name type="scientific">Prorocentrum cordatum</name>
    <dbReference type="NCBI Taxonomy" id="2364126"/>
    <lineage>
        <taxon>Eukaryota</taxon>
        <taxon>Sar</taxon>
        <taxon>Alveolata</taxon>
        <taxon>Dinophyceae</taxon>
        <taxon>Prorocentrales</taxon>
        <taxon>Prorocentraceae</taxon>
        <taxon>Prorocentrum</taxon>
    </lineage>
</organism>
<dbReference type="Proteomes" id="UP001189429">
    <property type="component" value="Unassembled WGS sequence"/>
</dbReference>
<accession>A0ABN9TG63</accession>
<reference evidence="1" key="1">
    <citation type="submission" date="2023-10" db="EMBL/GenBank/DDBJ databases">
        <authorList>
            <person name="Chen Y."/>
            <person name="Shah S."/>
            <person name="Dougan E. K."/>
            <person name="Thang M."/>
            <person name="Chan C."/>
        </authorList>
    </citation>
    <scope>NUCLEOTIDE SEQUENCE [LARGE SCALE GENOMIC DNA]</scope>
</reference>
<proteinExistence type="predicted"/>